<sequence>MNDEDVLERMDEAGGTRVKLKTNETSEDVVIEQIGQEAQQARAQMATYRMEPARRNADRVEPARAQRRVPPEAPGRDTAREREQRRRRLRAELRNAQQERDDLRFMLQELEKLPTCPERRCSRMDVRPSEQGIIRCVLRRSPTAL</sequence>
<feature type="compositionally biased region" description="Basic and acidic residues" evidence="1">
    <location>
        <begin position="51"/>
        <end position="64"/>
    </location>
</feature>
<dbReference type="Proteomes" id="UP001303046">
    <property type="component" value="Unassembled WGS sequence"/>
</dbReference>
<keyword evidence="3" id="KW-1185">Reference proteome</keyword>
<accession>A0ABR1E5B8</accession>
<evidence type="ECO:0008006" key="4">
    <source>
        <dbReference type="Google" id="ProtNLM"/>
    </source>
</evidence>
<feature type="compositionally biased region" description="Basic and acidic residues" evidence="1">
    <location>
        <begin position="74"/>
        <end position="86"/>
    </location>
</feature>
<evidence type="ECO:0000313" key="3">
    <source>
        <dbReference type="Proteomes" id="UP001303046"/>
    </source>
</evidence>
<feature type="region of interest" description="Disordered" evidence="1">
    <location>
        <begin position="51"/>
        <end position="86"/>
    </location>
</feature>
<reference evidence="2 3" key="1">
    <citation type="submission" date="2023-08" db="EMBL/GenBank/DDBJ databases">
        <title>A Necator americanus chromosomal reference genome.</title>
        <authorList>
            <person name="Ilik V."/>
            <person name="Petrzelkova K.J."/>
            <person name="Pardy F."/>
            <person name="Fuh T."/>
            <person name="Niatou-Singa F.S."/>
            <person name="Gouil Q."/>
            <person name="Baker L."/>
            <person name="Ritchie M.E."/>
            <person name="Jex A.R."/>
            <person name="Gazzola D."/>
            <person name="Li H."/>
            <person name="Toshio Fujiwara R."/>
            <person name="Zhan B."/>
            <person name="Aroian R.V."/>
            <person name="Pafco B."/>
            <person name="Schwarz E.M."/>
        </authorList>
    </citation>
    <scope>NUCLEOTIDE SEQUENCE [LARGE SCALE GENOMIC DNA]</scope>
    <source>
        <strain evidence="2 3">Aroian</strain>
        <tissue evidence="2">Whole animal</tissue>
    </source>
</reference>
<organism evidence="2 3">
    <name type="scientific">Necator americanus</name>
    <name type="common">Human hookworm</name>
    <dbReference type="NCBI Taxonomy" id="51031"/>
    <lineage>
        <taxon>Eukaryota</taxon>
        <taxon>Metazoa</taxon>
        <taxon>Ecdysozoa</taxon>
        <taxon>Nematoda</taxon>
        <taxon>Chromadorea</taxon>
        <taxon>Rhabditida</taxon>
        <taxon>Rhabditina</taxon>
        <taxon>Rhabditomorpha</taxon>
        <taxon>Strongyloidea</taxon>
        <taxon>Ancylostomatidae</taxon>
        <taxon>Bunostominae</taxon>
        <taxon>Necator</taxon>
    </lineage>
</organism>
<evidence type="ECO:0000256" key="1">
    <source>
        <dbReference type="SAM" id="MobiDB-lite"/>
    </source>
</evidence>
<dbReference type="EMBL" id="JAVFWL010000005">
    <property type="protein sequence ID" value="KAK6756956.1"/>
    <property type="molecule type" value="Genomic_DNA"/>
</dbReference>
<comment type="caution">
    <text evidence="2">The sequence shown here is derived from an EMBL/GenBank/DDBJ whole genome shotgun (WGS) entry which is preliminary data.</text>
</comment>
<evidence type="ECO:0000313" key="2">
    <source>
        <dbReference type="EMBL" id="KAK6756956.1"/>
    </source>
</evidence>
<protein>
    <recommendedName>
        <fullName evidence="4">BZIP domain-containing protein</fullName>
    </recommendedName>
</protein>
<gene>
    <name evidence="2" type="primary">Necator_chrV.g19821</name>
    <name evidence="2" type="ORF">RB195_015029</name>
</gene>
<name>A0ABR1E5B8_NECAM</name>
<proteinExistence type="predicted"/>